<dbReference type="EMBL" id="CP001291">
    <property type="protein sequence ID" value="ACK72339.1"/>
    <property type="molecule type" value="Genomic_DNA"/>
</dbReference>
<feature type="transmembrane region" description="Helical" evidence="6">
    <location>
        <begin position="263"/>
        <end position="281"/>
    </location>
</feature>
<dbReference type="InterPro" id="IPR017039">
    <property type="entry name" value="Virul_fac_BrkB"/>
</dbReference>
<keyword evidence="4 6" id="KW-1133">Transmembrane helix</keyword>
<gene>
    <name evidence="7" type="ordered locus">PCC7424_3965</name>
</gene>
<dbReference type="eggNOG" id="COG1295">
    <property type="taxonomic scope" value="Bacteria"/>
</dbReference>
<sequence>MKKFSKRQILQSNLAQLFIRTLLKWQQDQCLEMGAALAYYVLFSLFPALLVILSIFSFFLGHDTDVYNQILKLAKEGLPYSAFIIIEDALIQMTKSSLGASIVGFSILFFSASHAFAFLSRSLDKIWQVQKIYPHQQNVITIISTYIQYRFFAFLLLLGSSGVFVLLILFDIANKIFINLLENVEETKHLVQAYENFWLGKVQAVHTFLILFLIVMIVFKFLPSTKIKWGDIWLGSLLTAIILFLLQKLVSNSFIVINITRQFQYYGVIGGVMVLLLWIYLTCEIFFLGSEFTYIYAQLFGSRRHQ</sequence>
<dbReference type="OrthoDB" id="9797028at2"/>
<organism evidence="7 8">
    <name type="scientific">Gloeothece citriformis (strain PCC 7424)</name>
    <name type="common">Cyanothece sp. (strain PCC 7424)</name>
    <dbReference type="NCBI Taxonomy" id="65393"/>
    <lineage>
        <taxon>Bacteria</taxon>
        <taxon>Bacillati</taxon>
        <taxon>Cyanobacteriota</taxon>
        <taxon>Cyanophyceae</taxon>
        <taxon>Oscillatoriophycideae</taxon>
        <taxon>Chroococcales</taxon>
        <taxon>Aphanothecaceae</taxon>
        <taxon>Gloeothece</taxon>
        <taxon>Gloeothece citriformis</taxon>
    </lineage>
</organism>
<proteinExistence type="predicted"/>
<evidence type="ECO:0000256" key="4">
    <source>
        <dbReference type="ARBA" id="ARBA00022989"/>
    </source>
</evidence>
<accession>B7KKK6</accession>
<keyword evidence="5 6" id="KW-0472">Membrane</keyword>
<dbReference type="AlphaFoldDB" id="B7KKK6"/>
<feature type="transmembrane region" description="Helical" evidence="6">
    <location>
        <begin position="234"/>
        <end position="257"/>
    </location>
</feature>
<feature type="transmembrane region" description="Helical" evidence="6">
    <location>
        <begin position="151"/>
        <end position="170"/>
    </location>
</feature>
<feature type="transmembrane region" description="Helical" evidence="6">
    <location>
        <begin position="204"/>
        <end position="222"/>
    </location>
</feature>
<dbReference type="PANTHER" id="PTHR30213">
    <property type="entry name" value="INNER MEMBRANE PROTEIN YHJD"/>
    <property type="match status" value="1"/>
</dbReference>
<comment type="subcellular location">
    <subcellularLocation>
        <location evidence="1">Cell membrane</location>
        <topology evidence="1">Multi-pass membrane protein</topology>
    </subcellularLocation>
</comment>
<feature type="transmembrane region" description="Helical" evidence="6">
    <location>
        <begin position="98"/>
        <end position="119"/>
    </location>
</feature>
<dbReference type="GO" id="GO:0005886">
    <property type="term" value="C:plasma membrane"/>
    <property type="evidence" value="ECO:0007669"/>
    <property type="project" value="UniProtKB-SubCell"/>
</dbReference>
<evidence type="ECO:0000256" key="1">
    <source>
        <dbReference type="ARBA" id="ARBA00004651"/>
    </source>
</evidence>
<feature type="transmembrane region" description="Helical" evidence="6">
    <location>
        <begin position="37"/>
        <end position="60"/>
    </location>
</feature>
<dbReference type="Proteomes" id="UP000002384">
    <property type="component" value="Chromosome"/>
</dbReference>
<dbReference type="STRING" id="65393.PCC7424_3965"/>
<dbReference type="PIRSF" id="PIRSF035875">
    <property type="entry name" value="RNase_BN"/>
    <property type="match status" value="1"/>
</dbReference>
<keyword evidence="2" id="KW-1003">Cell membrane</keyword>
<dbReference type="Pfam" id="PF03631">
    <property type="entry name" value="Virul_fac_BrkB"/>
    <property type="match status" value="1"/>
</dbReference>
<name>B7KKK6_GLOC7</name>
<dbReference type="PANTHER" id="PTHR30213:SF1">
    <property type="entry name" value="INNER MEMBRANE PROTEIN YHJD"/>
    <property type="match status" value="1"/>
</dbReference>
<evidence type="ECO:0000256" key="2">
    <source>
        <dbReference type="ARBA" id="ARBA00022475"/>
    </source>
</evidence>
<evidence type="ECO:0000256" key="5">
    <source>
        <dbReference type="ARBA" id="ARBA00023136"/>
    </source>
</evidence>
<evidence type="ECO:0000313" key="7">
    <source>
        <dbReference type="EMBL" id="ACK72339.1"/>
    </source>
</evidence>
<dbReference type="HOGENOM" id="CLU_045539_5_2_3"/>
<keyword evidence="8" id="KW-1185">Reference proteome</keyword>
<keyword evidence="3 6" id="KW-0812">Transmembrane</keyword>
<evidence type="ECO:0000313" key="8">
    <source>
        <dbReference type="Proteomes" id="UP000002384"/>
    </source>
</evidence>
<dbReference type="RefSeq" id="WP_015955924.1">
    <property type="nucleotide sequence ID" value="NC_011729.1"/>
</dbReference>
<protein>
    <submittedName>
        <fullName evidence="7">Ribonuclease BN</fullName>
    </submittedName>
</protein>
<evidence type="ECO:0000256" key="3">
    <source>
        <dbReference type="ARBA" id="ARBA00022692"/>
    </source>
</evidence>
<dbReference type="KEGG" id="cyc:PCC7424_3965"/>
<reference evidence="8" key="1">
    <citation type="journal article" date="2011" name="MBio">
        <title>Novel metabolic attributes of the genus Cyanothece, comprising a group of unicellular nitrogen-fixing Cyanobacteria.</title>
        <authorList>
            <person name="Bandyopadhyay A."/>
            <person name="Elvitigala T."/>
            <person name="Welsh E."/>
            <person name="Stockel J."/>
            <person name="Liberton M."/>
            <person name="Min H."/>
            <person name="Sherman L.A."/>
            <person name="Pakrasi H.B."/>
        </authorList>
    </citation>
    <scope>NUCLEOTIDE SEQUENCE [LARGE SCALE GENOMIC DNA]</scope>
    <source>
        <strain evidence="8">PCC 7424</strain>
    </source>
</reference>
<evidence type="ECO:0000256" key="6">
    <source>
        <dbReference type="SAM" id="Phobius"/>
    </source>
</evidence>